<gene>
    <name evidence="4" type="ORF">ACFPCV_25710</name>
</gene>
<feature type="compositionally biased region" description="Polar residues" evidence="1">
    <location>
        <begin position="1364"/>
        <end position="1380"/>
    </location>
</feature>
<dbReference type="InterPro" id="IPR050708">
    <property type="entry name" value="T6SS_VgrG/RHS"/>
</dbReference>
<dbReference type="InterPro" id="IPR033803">
    <property type="entry name" value="CBD-like_Golvesin-Xly"/>
</dbReference>
<evidence type="ECO:0000256" key="1">
    <source>
        <dbReference type="SAM" id="MobiDB-lite"/>
    </source>
</evidence>
<dbReference type="Gene3D" id="2.60.120.260">
    <property type="entry name" value="Galactose-binding domain-like"/>
    <property type="match status" value="1"/>
</dbReference>
<sequence length="2647" mass="288339">MREVPERASASTRVFAMSDGTFEAEVSPEPERYRDASGAWRDIDLSVRESARDGYRFASDRNNSVVRFGDRTDQLVRFEHGGRQVALSAVGKGRPVAPRVEGATVTYPGVFDGADVEYVVTPEGVKENIVLAGRVDDPTFKFTVRTAGVVAREQADGSIGFFSTDTPDGPPVFVFPRPFMTDSAPDAKSPTGTRFSDKVTQSVEQRGANVTVTVRADKAWLDAPDREYPVRIDPTIRVEPTPTTGQDAQIWSDTPTRADGALYSLSVGTDPWGRARSLLRFDTSTVPAGTALTGAKLRLYYDNELHTGANNVTIEARRVTQSWAEDTVTWNSINTAFAEAGLSTVVKQANKANVWHELDIRNIAQSWVSTPTANHGVMVKATDETLGRGGAVYQAAEYAYNGETVNRPKLVLTYGRPSVDLQPPATVTATGANLSWPSYVDPTPGDPNDDVVELQVHRTVFQTFTPSRSTLIAPLPGSATSFNDTTAAPTPADDPDPFGNAYYYMVAAKTRDGQLIPGPTQLVRLPKAGLITHTFTGSAADTTIASGTPTTNLEVLTGQPWLMVGNNSTTYGNTRALVRFDNLNAALPTGARIVDADMTVWGFYSEGSGATFDAHALSKPFVENQATWARASTATAWTTPGGDFGARLDQVVGIPNQPFMHIWENAAVVQGWVDNPASNHGYLLKVRDEAGAAKQRVLMLSGEAPEVRLRPSLTVTYTAPTAELTYHAPDTPTVRMVSDEQRTVPVTVTNTTTATWRAADYALSQRWALPDGTDITGTNRIDTALPADIAPGQTVTVAASVKTTLQGVENNMREQQVLSWDLRNKTTGAWLSATGGPPALPQNVSVEDPTSDQLGLEKFYSYSGTATGAGSNLLVNQYAGNVVFSYDAFTNPGRGLNTFLRLTYNSLDTATTTTGYGWSLAASGLVRLGASLELHPKGQDYPSRVTLPDGDGTTHVFLLDKHGSVDPATWTYVSPKGVHLYLQRKAGEDTSRRWVMTSPDRTEFWFDTEGWLTAVRDRNGNEQSFTYTERKSNNQPRKFLAYVTDPAGRQTMVLDYHTKTDTQNPHIIDQVKSIRDISGRTLTFAYSDKGLLTDVVDGAGSGQPKPFHFDYDATQGNKNVKLVRVTDPRGNHTDLTYYTAPVDPQDKWKVHTITDRRNNTTTFTYSDPDGPQGAEMDATVTDAENHTTRYHMDGFGRPVTSVNAKNETTTLEWDGDHNVISLKEANEAVSTWRYDPKTGYPLEIRDAEAVANNTPATVLTYQTGLGGYTAELASKTSPEGRKWVFAYDAKGNLTHVTDPKGVATPEVGDYQTVHTYDQYGQLQTVTDANNNTTTYGDYHPTGFPRSTTDPLTHISTMVLDPRGNPTSLTDARGKTSSATYDTFGRPLETRMPKDQDAAAYITTLAPVYDANDNIEQATAPNGAVTTATYDPMDRPLTVTAPRDTPTGPARVSAFTYDKVGNLLTQTEPLGTLTPADLNDYVTRYTYDPIYQLTDTVDAAGNKTTWRYDNVGNVTTLIDPRKNATADTDDYAAKVIYDRNHRQRTTTDPDGNVTKVDYDLDSNVVAQTDAENNTTTLVYDERASLVEARVPHRTGVTRVTQFVYDEVGNRTKTITPRGVETTDDADDFVAETIYDKLNRPKEQLTPFDRDHAEIKTPDKTIYTYDPVGNLAEVSMPPSAGQTVRNVTKYSYFDNGWQRTSTDPWGIETRYDYNALGQQTLRTLTSAGGSSDRTMIWDYYPDGKLKSRSDSGIPVGKQEVVVDNSDSPRVSFIGPGEDVTVRDTSGTGYHGYDYGRAPAGTFTWNPVVPADGTYEVFVRYPVAANGAQFGTYTVDTGSSRTSKNVNQTQGGGTWVSLGRHQLTAGTAAKVELSDDVAPGDLLADAVKLVRDNTGVPDNEAKTFSHAYDANANLTTLTDASPGTPIDTYQMGYNGLNQLTKVEEKLATTIKNTTLFTYNENGAIHTRDHDRQDAVFDYNTRDLLSKVTNTETGATPKATTFTYTPRGQIDLETKANGNTVDHGYHLDGALASQVEKKTDGTLVAQHLIEYTPNGHRATDHTKIQNADNHAAYLDHIYAYTYDPRERLSQVEKKNPISGAVVEAETYRHDANNNVIDQTVDGTQTQFTYDRNRLVTTTSGGSTAAYNYDPFGRLDTVISTGQTIEQYVYDGFDRTTTHRKRGSGGGLTSTNYVYDPLDRTTSKTDKAGTSEAKTTDFAYLGLTDKVVAEEIAGQLDRTYQYDAYGRRLTQSTKDTDGAGPKVAEDSYYGYNPHTDVETLTTQAGNTKATYGYTAYGNNDTESFTGIDKPDTQNPGKEPFNFYRYTGKRFDPASGGYDMGFRDYQPGINRFTVRDTYNGALADLNLGTNTWTGNRYTMAGGNPITGIEIDGHYCDSCNLYDPDSAAGNSVGCSYSTNGYCGPSGSGHSEEEQKLLYQWKTGTGDGSNQPIIHGMRLPTAEEMQHSMSIGMPTPMAPGDTYQQAVANWATYQCNSGGARAHPGFCEWSYTVGNEKANGWDALWTIAEAALLAIPIGRGASAAGGTAAKEVPDPAPVLKPSGVRDRTSAVYISVRKPDGTIVTVGSRPGLHAEDVAQGLAPGGPMSRPFGWRKDPTSGEITWQPINVCVQCQPKYPPSIFPRGTGADPGGAWGR</sequence>
<evidence type="ECO:0000313" key="4">
    <source>
        <dbReference type="EMBL" id="MFC4856912.1"/>
    </source>
</evidence>
<organism evidence="4 5">
    <name type="scientific">Actinophytocola glycyrrhizae</name>
    <dbReference type="NCBI Taxonomy" id="2044873"/>
    <lineage>
        <taxon>Bacteria</taxon>
        <taxon>Bacillati</taxon>
        <taxon>Actinomycetota</taxon>
        <taxon>Actinomycetes</taxon>
        <taxon>Pseudonocardiales</taxon>
        <taxon>Pseudonocardiaceae</taxon>
    </lineage>
</organism>
<dbReference type="Pfam" id="PF00688">
    <property type="entry name" value="TGFb_propeptide"/>
    <property type="match status" value="1"/>
</dbReference>
<evidence type="ECO:0000259" key="3">
    <source>
        <dbReference type="Pfam" id="PF25275"/>
    </source>
</evidence>
<feature type="region of interest" description="Disordered" evidence="1">
    <location>
        <begin position="1360"/>
        <end position="1389"/>
    </location>
</feature>
<dbReference type="Gene3D" id="2.60.120.970">
    <property type="match status" value="1"/>
</dbReference>
<accession>A0ABV9S5C9</accession>
<reference evidence="5" key="1">
    <citation type="journal article" date="2019" name="Int. J. Syst. Evol. Microbiol.">
        <title>The Global Catalogue of Microorganisms (GCM) 10K type strain sequencing project: providing services to taxonomists for standard genome sequencing and annotation.</title>
        <authorList>
            <consortium name="The Broad Institute Genomics Platform"/>
            <consortium name="The Broad Institute Genome Sequencing Center for Infectious Disease"/>
            <person name="Wu L."/>
            <person name="Ma J."/>
        </authorList>
    </citation>
    <scope>NUCLEOTIDE SEQUENCE [LARGE SCALE GENOMIC DNA]</scope>
    <source>
        <strain evidence="5">ZS-22-S1</strain>
    </source>
</reference>
<dbReference type="InterPro" id="IPR022385">
    <property type="entry name" value="Rhs_assc_core"/>
</dbReference>
<feature type="region of interest" description="Disordered" evidence="1">
    <location>
        <begin position="1428"/>
        <end position="1448"/>
    </location>
</feature>
<evidence type="ECO:0000259" key="2">
    <source>
        <dbReference type="Pfam" id="PF00688"/>
    </source>
</evidence>
<dbReference type="NCBIfam" id="NF033679">
    <property type="entry name" value="DNRLRE_dom"/>
    <property type="match status" value="2"/>
</dbReference>
<dbReference type="InterPro" id="IPR001111">
    <property type="entry name" value="TGF-b_propeptide"/>
</dbReference>
<protein>
    <submittedName>
        <fullName evidence="4">DNRLRE domain-containing protein</fullName>
    </submittedName>
</protein>
<dbReference type="Gene3D" id="2.180.10.10">
    <property type="entry name" value="RHS repeat-associated core"/>
    <property type="match status" value="5"/>
</dbReference>
<dbReference type="RefSeq" id="WP_378058903.1">
    <property type="nucleotide sequence ID" value="NZ_JBHSIS010000014.1"/>
</dbReference>
<dbReference type="PANTHER" id="PTHR32305:SF15">
    <property type="entry name" value="PROTEIN RHSA-RELATED"/>
    <property type="match status" value="1"/>
</dbReference>
<dbReference type="NCBIfam" id="TIGR01643">
    <property type="entry name" value="YD_repeat_2x"/>
    <property type="match status" value="5"/>
</dbReference>
<feature type="domain" description="Golvesin/Xly CBD-like" evidence="3">
    <location>
        <begin position="1758"/>
        <end position="1888"/>
    </location>
</feature>
<feature type="domain" description="TGF-beta propeptide" evidence="2">
    <location>
        <begin position="278"/>
        <end position="384"/>
    </location>
</feature>
<keyword evidence="5" id="KW-1185">Reference proteome</keyword>
<dbReference type="PANTHER" id="PTHR32305">
    <property type="match status" value="1"/>
</dbReference>
<dbReference type="EMBL" id="JBHSIS010000014">
    <property type="protein sequence ID" value="MFC4856912.1"/>
    <property type="molecule type" value="Genomic_DNA"/>
</dbReference>
<evidence type="ECO:0000313" key="5">
    <source>
        <dbReference type="Proteomes" id="UP001595859"/>
    </source>
</evidence>
<proteinExistence type="predicted"/>
<dbReference type="Pfam" id="PF05593">
    <property type="entry name" value="RHS_repeat"/>
    <property type="match status" value="3"/>
</dbReference>
<dbReference type="NCBIfam" id="TIGR03696">
    <property type="entry name" value="Rhs_assc_core"/>
    <property type="match status" value="1"/>
</dbReference>
<dbReference type="Proteomes" id="UP001595859">
    <property type="component" value="Unassembled WGS sequence"/>
</dbReference>
<comment type="caution">
    <text evidence="4">The sequence shown here is derived from an EMBL/GenBank/DDBJ whole genome shotgun (WGS) entry which is preliminary data.</text>
</comment>
<name>A0ABV9S5C9_9PSEU</name>
<dbReference type="InterPro" id="IPR031325">
    <property type="entry name" value="RHS_repeat"/>
</dbReference>
<dbReference type="InterPro" id="IPR006530">
    <property type="entry name" value="YD"/>
</dbReference>
<dbReference type="Pfam" id="PF25275">
    <property type="entry name" value="Golvesin_C"/>
    <property type="match status" value="1"/>
</dbReference>